<comment type="similarity">
    <text evidence="2">Belongs to the ABC transporter superfamily.</text>
</comment>
<evidence type="ECO:0000256" key="3">
    <source>
        <dbReference type="ARBA" id="ARBA00022448"/>
    </source>
</evidence>
<keyword evidence="8" id="KW-0472">Membrane</keyword>
<dbReference type="InterPro" id="IPR017871">
    <property type="entry name" value="ABC_transporter-like_CS"/>
</dbReference>
<dbReference type="SUPFAM" id="SSF52540">
    <property type="entry name" value="P-loop containing nucleoside triphosphate hydrolases"/>
    <property type="match status" value="1"/>
</dbReference>
<keyword evidence="7" id="KW-0029">Amino-acid transport</keyword>
<keyword evidence="6 10" id="KW-0067">ATP-binding</keyword>
<dbReference type="InterPro" id="IPR030679">
    <property type="entry name" value="ABC_ATPase_HisP-typ"/>
</dbReference>
<evidence type="ECO:0000256" key="1">
    <source>
        <dbReference type="ARBA" id="ARBA00004202"/>
    </source>
</evidence>
<dbReference type="SMART" id="SM00382">
    <property type="entry name" value="AAA"/>
    <property type="match status" value="1"/>
</dbReference>
<accession>A0A229TH63</accession>
<keyword evidence="11" id="KW-1185">Reference proteome</keyword>
<dbReference type="CDD" id="cd03262">
    <property type="entry name" value="ABC_HisP_GlnQ"/>
    <property type="match status" value="1"/>
</dbReference>
<evidence type="ECO:0000256" key="6">
    <source>
        <dbReference type="ARBA" id="ARBA00022840"/>
    </source>
</evidence>
<dbReference type="Proteomes" id="UP000215199">
    <property type="component" value="Unassembled WGS sequence"/>
</dbReference>
<dbReference type="PANTHER" id="PTHR43166:SF9">
    <property type="entry name" value="GLUTAMATE_ASPARTATE IMPORT ATP-BINDING PROTEIN GLTL"/>
    <property type="match status" value="1"/>
</dbReference>
<comment type="caution">
    <text evidence="10">The sequence shown here is derived from an EMBL/GenBank/DDBJ whole genome shotgun (WGS) entry which is preliminary data.</text>
</comment>
<keyword evidence="4" id="KW-1003">Cell membrane</keyword>
<evidence type="ECO:0000313" key="11">
    <source>
        <dbReference type="Proteomes" id="UP000215199"/>
    </source>
</evidence>
<evidence type="ECO:0000259" key="9">
    <source>
        <dbReference type="PROSITE" id="PS50893"/>
    </source>
</evidence>
<dbReference type="OrthoDB" id="3513750at2"/>
<dbReference type="Pfam" id="PF00005">
    <property type="entry name" value="ABC_tran"/>
    <property type="match status" value="1"/>
</dbReference>
<dbReference type="InterPro" id="IPR003593">
    <property type="entry name" value="AAA+_ATPase"/>
</dbReference>
<name>A0A229TH63_9PSEU</name>
<organism evidence="10 11">
    <name type="scientific">Amycolatopsis vastitatis</name>
    <dbReference type="NCBI Taxonomy" id="1905142"/>
    <lineage>
        <taxon>Bacteria</taxon>
        <taxon>Bacillati</taxon>
        <taxon>Actinomycetota</taxon>
        <taxon>Actinomycetes</taxon>
        <taxon>Pseudonocardiales</taxon>
        <taxon>Pseudonocardiaceae</taxon>
        <taxon>Amycolatopsis</taxon>
    </lineage>
</organism>
<dbReference type="GO" id="GO:0015424">
    <property type="term" value="F:ABC-type amino acid transporter activity"/>
    <property type="evidence" value="ECO:0007669"/>
    <property type="project" value="InterPro"/>
</dbReference>
<dbReference type="InterPro" id="IPR027417">
    <property type="entry name" value="P-loop_NTPase"/>
</dbReference>
<dbReference type="Gene3D" id="3.40.50.300">
    <property type="entry name" value="P-loop containing nucleotide triphosphate hydrolases"/>
    <property type="match status" value="1"/>
</dbReference>
<sequence length="246" mass="26652">MTTAVRSSSVELRDIHVSFGTLEVLRGVDLRVASGRTTCVIGPSGSGKSTLLRCVNRLQEPDSGDLLLDGESVIRSDPDALRQRVGMVFQHFNLFGHRSVLDNIVLPLRSVKKLGKEEAAEIARARLAEVGLADKAPYRPSALSGGQQQRVAIARALAMDPEVMLFDEATSALDPELVKGVLNLMAGLAERGLTLIVVTHEMGFARSVADEVAFMDAGRIVEQGPPARIFDEPQSPRLQRFLSQVL</sequence>
<dbReference type="PROSITE" id="PS50893">
    <property type="entry name" value="ABC_TRANSPORTER_2"/>
    <property type="match status" value="1"/>
</dbReference>
<dbReference type="RefSeq" id="WP_093946046.1">
    <property type="nucleotide sequence ID" value="NZ_NMUL01000005.1"/>
</dbReference>
<evidence type="ECO:0000256" key="5">
    <source>
        <dbReference type="ARBA" id="ARBA00022741"/>
    </source>
</evidence>
<comment type="subcellular location">
    <subcellularLocation>
        <location evidence="1">Cell membrane</location>
        <topology evidence="1">Peripheral membrane protein</topology>
    </subcellularLocation>
</comment>
<dbReference type="InterPro" id="IPR050086">
    <property type="entry name" value="MetN_ABC_transporter-like"/>
</dbReference>
<dbReference type="PROSITE" id="PS00211">
    <property type="entry name" value="ABC_TRANSPORTER_1"/>
    <property type="match status" value="1"/>
</dbReference>
<evidence type="ECO:0000256" key="8">
    <source>
        <dbReference type="ARBA" id="ARBA00023136"/>
    </source>
</evidence>
<evidence type="ECO:0000256" key="2">
    <source>
        <dbReference type="ARBA" id="ARBA00005417"/>
    </source>
</evidence>
<evidence type="ECO:0000313" key="10">
    <source>
        <dbReference type="EMBL" id="OXM70271.1"/>
    </source>
</evidence>
<dbReference type="PANTHER" id="PTHR43166">
    <property type="entry name" value="AMINO ACID IMPORT ATP-BINDING PROTEIN"/>
    <property type="match status" value="1"/>
</dbReference>
<dbReference type="GO" id="GO:0005886">
    <property type="term" value="C:plasma membrane"/>
    <property type="evidence" value="ECO:0007669"/>
    <property type="project" value="UniProtKB-SubCell"/>
</dbReference>
<protein>
    <submittedName>
        <fullName evidence="10">Peptide ABC transporter ATP-binding protein</fullName>
    </submittedName>
</protein>
<reference evidence="11" key="1">
    <citation type="submission" date="2017-07" db="EMBL/GenBank/DDBJ databases">
        <title>Comparative genome mining reveals phylogenetic distribution patterns of secondary metabolites in Amycolatopsis.</title>
        <authorList>
            <person name="Adamek M."/>
            <person name="Alanjary M."/>
            <person name="Sales-Ortells H."/>
            <person name="Goodfellow M."/>
            <person name="Bull A.T."/>
            <person name="Kalinowski J."/>
            <person name="Ziemert N."/>
        </authorList>
    </citation>
    <scope>NUCLEOTIDE SEQUENCE [LARGE SCALE GENOMIC DNA]</scope>
    <source>
        <strain evidence="11">H5</strain>
    </source>
</reference>
<dbReference type="InterPro" id="IPR003439">
    <property type="entry name" value="ABC_transporter-like_ATP-bd"/>
</dbReference>
<dbReference type="EMBL" id="NMUL01000005">
    <property type="protein sequence ID" value="OXM70271.1"/>
    <property type="molecule type" value="Genomic_DNA"/>
</dbReference>
<dbReference type="GO" id="GO:0016887">
    <property type="term" value="F:ATP hydrolysis activity"/>
    <property type="evidence" value="ECO:0007669"/>
    <property type="project" value="InterPro"/>
</dbReference>
<dbReference type="AlphaFoldDB" id="A0A229TH63"/>
<proteinExistence type="inferred from homology"/>
<keyword evidence="5" id="KW-0547">Nucleotide-binding</keyword>
<dbReference type="GO" id="GO:0005524">
    <property type="term" value="F:ATP binding"/>
    <property type="evidence" value="ECO:0007669"/>
    <property type="project" value="UniProtKB-KW"/>
</dbReference>
<evidence type="ECO:0000256" key="7">
    <source>
        <dbReference type="ARBA" id="ARBA00022970"/>
    </source>
</evidence>
<feature type="domain" description="ABC transporter" evidence="9">
    <location>
        <begin position="10"/>
        <end position="242"/>
    </location>
</feature>
<evidence type="ECO:0000256" key="4">
    <source>
        <dbReference type="ARBA" id="ARBA00022475"/>
    </source>
</evidence>
<keyword evidence="3" id="KW-0813">Transport</keyword>
<gene>
    <name evidence="10" type="ORF">CF165_04035</name>
</gene>
<dbReference type="PIRSF" id="PIRSF039085">
    <property type="entry name" value="ABC_ATPase_HisP"/>
    <property type="match status" value="1"/>
</dbReference>